<keyword evidence="4" id="KW-0418">Kinase</keyword>
<dbReference type="InterPro" id="IPR000719">
    <property type="entry name" value="Prot_kinase_dom"/>
</dbReference>
<dbReference type="GO" id="GO:0005524">
    <property type="term" value="F:ATP binding"/>
    <property type="evidence" value="ECO:0007669"/>
    <property type="project" value="UniProtKB-UniRule"/>
</dbReference>
<dbReference type="Proteomes" id="UP001054857">
    <property type="component" value="Unassembled WGS sequence"/>
</dbReference>
<reference evidence="9 10" key="1">
    <citation type="journal article" date="2021" name="Sci. Rep.">
        <title>Genome sequencing of the multicellular alga Astrephomene provides insights into convergent evolution of germ-soma differentiation.</title>
        <authorList>
            <person name="Yamashita S."/>
            <person name="Yamamoto K."/>
            <person name="Matsuzaki R."/>
            <person name="Suzuki S."/>
            <person name="Yamaguchi H."/>
            <person name="Hirooka S."/>
            <person name="Minakuchi Y."/>
            <person name="Miyagishima S."/>
            <person name="Kawachi M."/>
            <person name="Toyoda A."/>
            <person name="Nozaki H."/>
        </authorList>
    </citation>
    <scope>NUCLEOTIDE SEQUENCE [LARGE SCALE GENOMIC DNA]</scope>
    <source>
        <strain evidence="9 10">NIES-4017</strain>
    </source>
</reference>
<proteinExistence type="predicted"/>
<feature type="region of interest" description="Disordered" evidence="7">
    <location>
        <begin position="234"/>
        <end position="258"/>
    </location>
</feature>
<dbReference type="InterPro" id="IPR011009">
    <property type="entry name" value="Kinase-like_dom_sf"/>
</dbReference>
<dbReference type="InterPro" id="IPR001245">
    <property type="entry name" value="Ser-Thr/Tyr_kinase_cat_dom"/>
</dbReference>
<dbReference type="InterPro" id="IPR017441">
    <property type="entry name" value="Protein_kinase_ATP_BS"/>
</dbReference>
<evidence type="ECO:0000313" key="10">
    <source>
        <dbReference type="Proteomes" id="UP001054857"/>
    </source>
</evidence>
<feature type="non-terminal residue" evidence="9">
    <location>
        <position position="588"/>
    </location>
</feature>
<keyword evidence="2" id="KW-0808">Transferase</keyword>
<dbReference type="AlphaFoldDB" id="A0AAD3DH15"/>
<dbReference type="PANTHER" id="PTHR44329">
    <property type="entry name" value="SERINE/THREONINE-PROTEIN KINASE TNNI3K-RELATED"/>
    <property type="match status" value="1"/>
</dbReference>
<dbReference type="PROSITE" id="PS50011">
    <property type="entry name" value="PROTEIN_KINASE_DOM"/>
    <property type="match status" value="1"/>
</dbReference>
<keyword evidence="10" id="KW-1185">Reference proteome</keyword>
<keyword evidence="1" id="KW-0723">Serine/threonine-protein kinase</keyword>
<dbReference type="SUPFAM" id="SSF56112">
    <property type="entry name" value="Protein kinase-like (PK-like)"/>
    <property type="match status" value="1"/>
</dbReference>
<evidence type="ECO:0000313" key="9">
    <source>
        <dbReference type="EMBL" id="GFR39856.1"/>
    </source>
</evidence>
<dbReference type="GO" id="GO:0004674">
    <property type="term" value="F:protein serine/threonine kinase activity"/>
    <property type="evidence" value="ECO:0007669"/>
    <property type="project" value="UniProtKB-KW"/>
</dbReference>
<gene>
    <name evidence="9" type="ORF">Agub_g354</name>
</gene>
<evidence type="ECO:0000256" key="6">
    <source>
        <dbReference type="PROSITE-ProRule" id="PRU10141"/>
    </source>
</evidence>
<dbReference type="Gene3D" id="3.30.200.20">
    <property type="entry name" value="Phosphorylase Kinase, domain 1"/>
    <property type="match status" value="1"/>
</dbReference>
<dbReference type="PROSITE" id="PS00107">
    <property type="entry name" value="PROTEIN_KINASE_ATP"/>
    <property type="match status" value="1"/>
</dbReference>
<comment type="caution">
    <text evidence="9">The sequence shown here is derived from an EMBL/GenBank/DDBJ whole genome shotgun (WGS) entry which is preliminary data.</text>
</comment>
<evidence type="ECO:0000256" key="5">
    <source>
        <dbReference type="ARBA" id="ARBA00022840"/>
    </source>
</evidence>
<dbReference type="Gene3D" id="1.10.510.10">
    <property type="entry name" value="Transferase(Phosphotransferase) domain 1"/>
    <property type="match status" value="1"/>
</dbReference>
<protein>
    <recommendedName>
        <fullName evidence="8">Protein kinase domain-containing protein</fullName>
    </recommendedName>
</protein>
<evidence type="ECO:0000256" key="4">
    <source>
        <dbReference type="ARBA" id="ARBA00022777"/>
    </source>
</evidence>
<dbReference type="SMART" id="SM00220">
    <property type="entry name" value="S_TKc"/>
    <property type="match status" value="1"/>
</dbReference>
<keyword evidence="5 6" id="KW-0067">ATP-binding</keyword>
<evidence type="ECO:0000256" key="2">
    <source>
        <dbReference type="ARBA" id="ARBA00022679"/>
    </source>
</evidence>
<dbReference type="EMBL" id="BMAR01000001">
    <property type="protein sequence ID" value="GFR39856.1"/>
    <property type="molecule type" value="Genomic_DNA"/>
</dbReference>
<organism evidence="9 10">
    <name type="scientific">Astrephomene gubernaculifera</name>
    <dbReference type="NCBI Taxonomy" id="47775"/>
    <lineage>
        <taxon>Eukaryota</taxon>
        <taxon>Viridiplantae</taxon>
        <taxon>Chlorophyta</taxon>
        <taxon>core chlorophytes</taxon>
        <taxon>Chlorophyceae</taxon>
        <taxon>CS clade</taxon>
        <taxon>Chlamydomonadales</taxon>
        <taxon>Astrephomenaceae</taxon>
        <taxon>Astrephomene</taxon>
    </lineage>
</organism>
<evidence type="ECO:0000259" key="8">
    <source>
        <dbReference type="PROSITE" id="PS50011"/>
    </source>
</evidence>
<dbReference type="InterPro" id="IPR051681">
    <property type="entry name" value="Ser/Thr_Kinases-Pseudokinases"/>
</dbReference>
<accession>A0AAD3DH15</accession>
<evidence type="ECO:0000256" key="3">
    <source>
        <dbReference type="ARBA" id="ARBA00022741"/>
    </source>
</evidence>
<name>A0AAD3DH15_9CHLO</name>
<feature type="binding site" evidence="6">
    <location>
        <position position="209"/>
    </location>
    <ligand>
        <name>ATP</name>
        <dbReference type="ChEBI" id="CHEBI:30616"/>
    </ligand>
</feature>
<feature type="domain" description="Protein kinase" evidence="8">
    <location>
        <begin position="182"/>
        <end position="584"/>
    </location>
</feature>
<keyword evidence="3 6" id="KW-0547">Nucleotide-binding</keyword>
<sequence>RGGGSCRLARGATADLCCSSMGSSDVATFLATAGRKGSFVHRTASFNTHAPHAPLVSPPAIQAALGASASATTPTTALKTGREPPHHMVAVSNDELLSVLLQMRLSDTAGSQGGGGGGGGVGGGGGGYCGEGRSASIMTVAGVDALMSTRQQLDMLVTSIQTTMTTEGNGVTSSFPDELDQLELYDVIGKGGGGVVYRGRSGTQEVAVKVMELPDLDVGEPVLLAAAAAAAAAGGKPDRPSDAPSTLGGAPGGAHDVASPPAAAAVAAAAAATAAREQLRARRALLRNAMEMVVQGRVSHPNLVQVYAAYSNVLLEQRYQSQDGAAYCCLVPAAAAAADSGIAPVDLAAPGAAPPQPSQQPSCCAIVAELADGGSLAAALSSRAFPRIVSVQPPPRTTAGQQQLQHAFQLDFKGVYMTLLDVALALRHLHSLNLVHRDVKPANLLLKTNPRDHRGFTVKLADFGFVLQLTETAEDGTRYALVDQACGTVTHMAPELLPGKARVDASADVYSFGILMWEMAAGGLRPFPHLPPDQIPRQVYMGARPIFGEAIPLSFRSLAQACWAAEPQRRPRAGDLVALISARLQEFE</sequence>
<dbReference type="InterPro" id="IPR008271">
    <property type="entry name" value="Ser/Thr_kinase_AS"/>
</dbReference>
<dbReference type="PANTHER" id="PTHR44329:SF214">
    <property type="entry name" value="PROTEIN KINASE DOMAIN-CONTAINING PROTEIN"/>
    <property type="match status" value="1"/>
</dbReference>
<evidence type="ECO:0000256" key="7">
    <source>
        <dbReference type="SAM" id="MobiDB-lite"/>
    </source>
</evidence>
<dbReference type="PROSITE" id="PS00108">
    <property type="entry name" value="PROTEIN_KINASE_ST"/>
    <property type="match status" value="1"/>
</dbReference>
<dbReference type="Pfam" id="PF07714">
    <property type="entry name" value="PK_Tyr_Ser-Thr"/>
    <property type="match status" value="1"/>
</dbReference>
<evidence type="ECO:0000256" key="1">
    <source>
        <dbReference type="ARBA" id="ARBA00022527"/>
    </source>
</evidence>